<dbReference type="UniPathway" id="UPA00253">
    <property type="reaction ID" value="UER00329"/>
</dbReference>
<dbReference type="Proteomes" id="UP000237983">
    <property type="component" value="Unassembled WGS sequence"/>
</dbReference>
<evidence type="ECO:0000256" key="4">
    <source>
        <dbReference type="NCBIfam" id="TIGR01814"/>
    </source>
</evidence>
<dbReference type="PANTHER" id="PTHR14084">
    <property type="entry name" value="KYNURENINASE"/>
    <property type="match status" value="1"/>
</dbReference>
<dbReference type="EMBL" id="PVTL01000008">
    <property type="protein sequence ID" value="PRY66984.1"/>
    <property type="molecule type" value="Genomic_DNA"/>
</dbReference>
<dbReference type="AlphaFoldDB" id="A0A2T0VA13"/>
<keyword evidence="1 5" id="KW-0662">Pyridine nucleotide biosynthesis</keyword>
<dbReference type="OrthoDB" id="9812626at2"/>
<dbReference type="InterPro" id="IPR015421">
    <property type="entry name" value="PyrdxlP-dep_Trfase_major"/>
</dbReference>
<dbReference type="GO" id="GO:0030170">
    <property type="term" value="F:pyridoxal phosphate binding"/>
    <property type="evidence" value="ECO:0007669"/>
    <property type="project" value="UniProtKB-UniRule"/>
</dbReference>
<proteinExistence type="inferred from homology"/>
<comment type="cofactor">
    <cofactor evidence="5">
        <name>pyridoxal 5'-phosphate</name>
        <dbReference type="ChEBI" id="CHEBI:597326"/>
    </cofactor>
</comment>
<evidence type="ECO:0000256" key="2">
    <source>
        <dbReference type="ARBA" id="ARBA00022801"/>
    </source>
</evidence>
<reference evidence="7 8" key="1">
    <citation type="submission" date="2018-03" db="EMBL/GenBank/DDBJ databases">
        <title>Genomic Encyclopedia of Type Strains, Phase III (KMG-III): the genomes of soil and plant-associated and newly described type strains.</title>
        <authorList>
            <person name="Whitman W."/>
        </authorList>
    </citation>
    <scope>NUCLEOTIDE SEQUENCE [LARGE SCALE GENOMIC DNA]</scope>
    <source>
        <strain evidence="7 8">CGMCC 1.12484</strain>
    </source>
</reference>
<dbReference type="Gene3D" id="3.40.640.10">
    <property type="entry name" value="Type I PLP-dependent aspartate aminotransferase-like (Major domain)"/>
    <property type="match status" value="1"/>
</dbReference>
<comment type="caution">
    <text evidence="7">The sequence shown here is derived from an EMBL/GenBank/DDBJ whole genome shotgun (WGS) entry which is preliminary data.</text>
</comment>
<dbReference type="GO" id="GO:0019441">
    <property type="term" value="P:L-tryptophan catabolic process to kynurenine"/>
    <property type="evidence" value="ECO:0007669"/>
    <property type="project" value="TreeGrafter"/>
</dbReference>
<evidence type="ECO:0000313" key="7">
    <source>
        <dbReference type="EMBL" id="PRY66984.1"/>
    </source>
</evidence>
<dbReference type="InterPro" id="IPR000192">
    <property type="entry name" value="Aminotrans_V_dom"/>
</dbReference>
<dbReference type="GO" id="GO:0005737">
    <property type="term" value="C:cytoplasm"/>
    <property type="evidence" value="ECO:0007669"/>
    <property type="project" value="UniProtKB-UniRule"/>
</dbReference>
<dbReference type="GO" id="GO:0097053">
    <property type="term" value="P:L-kynurenine catabolic process"/>
    <property type="evidence" value="ECO:0007669"/>
    <property type="project" value="UniProtKB-UniPathway"/>
</dbReference>
<protein>
    <recommendedName>
        <fullName evidence="4 5">Kynureninase</fullName>
        <ecNumber evidence="4 5">3.7.1.3</ecNumber>
    </recommendedName>
</protein>
<keyword evidence="3 5" id="KW-0663">Pyridoxal phosphate</keyword>
<dbReference type="SUPFAM" id="SSF53383">
    <property type="entry name" value="PLP-dependent transferases"/>
    <property type="match status" value="1"/>
</dbReference>
<dbReference type="EC" id="3.7.1.3" evidence="4 5"/>
<dbReference type="Gene3D" id="3.90.1150.10">
    <property type="entry name" value="Aspartate Aminotransferase, domain 1"/>
    <property type="match status" value="1"/>
</dbReference>
<comment type="catalytic activity">
    <reaction evidence="5">
        <text>3-hydroxy-L-kynurenine + H2O = 3-hydroxyanthranilate + L-alanine + H(+)</text>
        <dbReference type="Rhea" id="RHEA:25143"/>
        <dbReference type="ChEBI" id="CHEBI:15377"/>
        <dbReference type="ChEBI" id="CHEBI:15378"/>
        <dbReference type="ChEBI" id="CHEBI:36559"/>
        <dbReference type="ChEBI" id="CHEBI:57972"/>
        <dbReference type="ChEBI" id="CHEBI:58125"/>
        <dbReference type="EC" id="3.7.1.3"/>
    </reaction>
</comment>
<dbReference type="Pfam" id="PF00266">
    <property type="entry name" value="Aminotran_5"/>
    <property type="match status" value="1"/>
</dbReference>
<dbReference type="InterPro" id="IPR015422">
    <property type="entry name" value="PyrdxlP-dep_Trfase_small"/>
</dbReference>
<feature type="domain" description="Aminotransferase class V" evidence="6">
    <location>
        <begin position="93"/>
        <end position="332"/>
    </location>
</feature>
<dbReference type="NCBIfam" id="TIGR01814">
    <property type="entry name" value="kynureninase"/>
    <property type="match status" value="1"/>
</dbReference>
<comment type="pathway">
    <text evidence="5">Amino-acid degradation; L-kynurenine degradation; L-alanine and anthranilate from L-kynurenine: step 1/1.</text>
</comment>
<dbReference type="RefSeq" id="WP_106214079.1">
    <property type="nucleotide sequence ID" value="NZ_PVTL01000008.1"/>
</dbReference>
<comment type="subunit">
    <text evidence="5">Homodimer.</text>
</comment>
<dbReference type="GO" id="GO:0009435">
    <property type="term" value="P:NAD+ biosynthetic process"/>
    <property type="evidence" value="ECO:0007669"/>
    <property type="project" value="UniProtKB-UniRule"/>
</dbReference>
<evidence type="ECO:0000256" key="5">
    <source>
        <dbReference type="PIRNR" id="PIRNR038800"/>
    </source>
</evidence>
<sequence length="413" mass="44599">MATPIPAPAQVNDATALDAADPLAEFVSRFVASSDVVSYLDGNSLGRPLRATEERFASFIRAQWGGRLIRSWDEEWMELPLVVGDRIGASTLGAAAGQTVVADSTTVMLYKLIRAAVDARPGRSEIVIDDDNFPTDRFVIEGIAAERGLTVRWIRPDKSAGVTVEQVRDAVSDSTAVLVLSHVAYRSGFLADVKEITAVAHESGALVLWDLSHSVGVIPTALDEWRVDLAVGCTYKYLNGGPGAPAFGYVAHRLQSELTQPIWGWMGAGDVFAMSDGYRPADGMRRFISGTPPVVGMLAMQDMLDLIDEAGIDAIRAKSLALTDYALHLVDRWLAPLGVAVATPLEHTSRGSHVTITHPAFKAVTAELWKINVIPDFRNPDGIRIGLSPLSTSFEELNRGVTAIRNALVSREK</sequence>
<organism evidence="7 8">
    <name type="scientific">Glaciihabitans tibetensis</name>
    <dbReference type="NCBI Taxonomy" id="1266600"/>
    <lineage>
        <taxon>Bacteria</taxon>
        <taxon>Bacillati</taxon>
        <taxon>Actinomycetota</taxon>
        <taxon>Actinomycetes</taxon>
        <taxon>Micrococcales</taxon>
        <taxon>Microbacteriaceae</taxon>
        <taxon>Glaciihabitans</taxon>
    </lineage>
</organism>
<dbReference type="UniPathway" id="UPA00334">
    <property type="reaction ID" value="UER00455"/>
</dbReference>
<accession>A0A2T0VA13</accession>
<comment type="similarity">
    <text evidence="5">Belongs to the kynureninase family.</text>
</comment>
<comment type="function">
    <text evidence="5">Catalyzes the cleavage of L-kynurenine (L-Kyn) and L-3-hydroxykynurenine (L-3OHKyn) into anthranilic acid (AA) and 3-hydroxyanthranilic acid (3-OHAA), respectively.</text>
</comment>
<evidence type="ECO:0000256" key="1">
    <source>
        <dbReference type="ARBA" id="ARBA00022642"/>
    </source>
</evidence>
<dbReference type="PIRSF" id="PIRSF038800">
    <property type="entry name" value="KYNU"/>
    <property type="match status" value="1"/>
</dbReference>
<evidence type="ECO:0000313" key="8">
    <source>
        <dbReference type="Proteomes" id="UP000237983"/>
    </source>
</evidence>
<evidence type="ECO:0000256" key="3">
    <source>
        <dbReference type="ARBA" id="ARBA00022898"/>
    </source>
</evidence>
<dbReference type="PANTHER" id="PTHR14084:SF0">
    <property type="entry name" value="KYNURENINASE"/>
    <property type="match status" value="1"/>
</dbReference>
<keyword evidence="8" id="KW-1185">Reference proteome</keyword>
<gene>
    <name evidence="7" type="ORF">B0I08_10868</name>
</gene>
<comment type="catalytic activity">
    <reaction evidence="5">
        <text>L-kynurenine + H2O = anthranilate + L-alanine + H(+)</text>
        <dbReference type="Rhea" id="RHEA:16813"/>
        <dbReference type="ChEBI" id="CHEBI:15377"/>
        <dbReference type="ChEBI" id="CHEBI:15378"/>
        <dbReference type="ChEBI" id="CHEBI:16567"/>
        <dbReference type="ChEBI" id="CHEBI:57959"/>
        <dbReference type="ChEBI" id="CHEBI:57972"/>
        <dbReference type="EC" id="3.7.1.3"/>
    </reaction>
</comment>
<dbReference type="InterPro" id="IPR015424">
    <property type="entry name" value="PyrdxlP-dep_Trfase"/>
</dbReference>
<keyword evidence="2 5" id="KW-0378">Hydrolase</keyword>
<comment type="pathway">
    <text evidence="5">Cofactor biosynthesis; NAD(+) biosynthesis; quinolinate from L-kynurenine: step 2/3.</text>
</comment>
<evidence type="ECO:0000259" key="6">
    <source>
        <dbReference type="Pfam" id="PF00266"/>
    </source>
</evidence>
<dbReference type="GO" id="GO:0043420">
    <property type="term" value="P:anthranilate metabolic process"/>
    <property type="evidence" value="ECO:0007669"/>
    <property type="project" value="TreeGrafter"/>
</dbReference>
<dbReference type="InterPro" id="IPR010111">
    <property type="entry name" value="Kynureninase"/>
</dbReference>
<name>A0A2T0VA13_9MICO</name>
<dbReference type="GO" id="GO:0030429">
    <property type="term" value="F:kynureninase activity"/>
    <property type="evidence" value="ECO:0007669"/>
    <property type="project" value="UniProtKB-UniRule"/>
</dbReference>